<evidence type="ECO:0000313" key="1">
    <source>
        <dbReference type="EMBL" id="QHZ54064.1"/>
    </source>
</evidence>
<accession>A0A6C0QZC0</accession>
<reference evidence="1 2" key="1">
    <citation type="journal article" date="2020" name="Int. J. Med. Microbiol.">
        <title>Discovery of Paenibacillus larvae ERIC V: Phenotypic and genomic comparison to genotypes ERIC I-IV reveal different inventories of virulence factors which correlate with epidemiological prevalences of American Foulbrood.</title>
        <authorList>
            <person name="Beims H."/>
            <person name="Bunk B."/>
            <person name="Erler S."/>
            <person name="Mohr K.I."/>
            <person name="Sproer C."/>
            <person name="Pradella S."/>
            <person name="Gunther G."/>
            <person name="Rohde M."/>
            <person name="von der Ohe W."/>
            <person name="Steinert M."/>
        </authorList>
    </citation>
    <scope>NUCLEOTIDE SEQUENCE [LARGE SCALE GENOMIC DNA]</scope>
    <source>
        <strain evidence="1">Eric_V</strain>
        <plasmid evidence="1">unnamed1</plasmid>
    </source>
</reference>
<dbReference type="AlphaFoldDB" id="A0A6C0QZC0"/>
<keyword evidence="1" id="KW-0614">Plasmid</keyword>
<evidence type="ECO:0000313" key="2">
    <source>
        <dbReference type="Proteomes" id="UP000464330"/>
    </source>
</evidence>
<gene>
    <name evidence="1" type="ORF">ERICV_05080</name>
</gene>
<sequence>MLFRKPKSQEPCIHEWALSDMSWRTLGDDEERIYYIVTCKNCGVNKYLNQERFSKFSDIFKLK</sequence>
<name>A0A6C0QZC0_9BACL</name>
<organism evidence="1 2">
    <name type="scientific">Paenibacillus larvae subsp. larvae</name>
    <dbReference type="NCBI Taxonomy" id="147375"/>
    <lineage>
        <taxon>Bacteria</taxon>
        <taxon>Bacillati</taxon>
        <taxon>Bacillota</taxon>
        <taxon>Bacilli</taxon>
        <taxon>Bacillales</taxon>
        <taxon>Paenibacillaceae</taxon>
        <taxon>Paenibacillus</taxon>
    </lineage>
</organism>
<geneLocation type="plasmid" evidence="1 2">
    <name>unnamed1</name>
</geneLocation>
<dbReference type="Proteomes" id="UP000464330">
    <property type="component" value="Plasmid unnamed1"/>
</dbReference>
<proteinExistence type="predicted"/>
<dbReference type="EMBL" id="CP019718">
    <property type="protein sequence ID" value="QHZ54064.1"/>
    <property type="molecule type" value="Genomic_DNA"/>
</dbReference>
<protein>
    <submittedName>
        <fullName evidence="1">Uncharacterized protein</fullName>
    </submittedName>
</protein>